<evidence type="ECO:0000259" key="1">
    <source>
        <dbReference type="Pfam" id="PF07539"/>
    </source>
</evidence>
<protein>
    <submittedName>
        <fullName evidence="2">U3 snoRNP protein</fullName>
    </submittedName>
</protein>
<gene>
    <name evidence="2" type="primary">UTP20_2</name>
    <name evidence="2" type="ORF">V5O48_016515</name>
</gene>
<dbReference type="Pfam" id="PF07539">
    <property type="entry name" value="UTP20_N"/>
    <property type="match status" value="1"/>
</dbReference>
<dbReference type="SUPFAM" id="SSF48371">
    <property type="entry name" value="ARM repeat"/>
    <property type="match status" value="1"/>
</dbReference>
<dbReference type="PANTHER" id="PTHR17695:SF11">
    <property type="entry name" value="SMALL SUBUNIT PROCESSOME COMPONENT 20 HOMOLOG"/>
    <property type="match status" value="1"/>
</dbReference>
<dbReference type="InterPro" id="IPR011430">
    <property type="entry name" value="UTP20_N"/>
</dbReference>
<name>A0ABR3ERL0_9AGAR</name>
<dbReference type="Proteomes" id="UP001465976">
    <property type="component" value="Unassembled WGS sequence"/>
</dbReference>
<evidence type="ECO:0000313" key="2">
    <source>
        <dbReference type="EMBL" id="KAL0565511.1"/>
    </source>
</evidence>
<dbReference type="InterPro" id="IPR052575">
    <property type="entry name" value="SSU_processome_comp_20"/>
</dbReference>
<evidence type="ECO:0000313" key="3">
    <source>
        <dbReference type="Proteomes" id="UP001465976"/>
    </source>
</evidence>
<proteinExistence type="predicted"/>
<dbReference type="EMBL" id="JBAHYK010002232">
    <property type="protein sequence ID" value="KAL0565511.1"/>
    <property type="molecule type" value="Genomic_DNA"/>
</dbReference>
<accession>A0ABR3ERL0</accession>
<comment type="caution">
    <text evidence="2">The sequence shown here is derived from an EMBL/GenBank/DDBJ whole genome shotgun (WGS) entry which is preliminary data.</text>
</comment>
<feature type="domain" description="U3 small nucleolar RNA-associated protein 20 N-terminal" evidence="1">
    <location>
        <begin position="331"/>
        <end position="459"/>
    </location>
</feature>
<keyword evidence="3" id="KW-1185">Reference proteome</keyword>
<reference evidence="2 3" key="1">
    <citation type="submission" date="2024-02" db="EMBL/GenBank/DDBJ databases">
        <title>A draft genome for the cacao thread blight pathogen Marasmius crinis-equi.</title>
        <authorList>
            <person name="Cohen S.P."/>
            <person name="Baruah I.K."/>
            <person name="Amoako-Attah I."/>
            <person name="Bukari Y."/>
            <person name="Meinhardt L.W."/>
            <person name="Bailey B.A."/>
        </authorList>
    </citation>
    <scope>NUCLEOTIDE SEQUENCE [LARGE SCALE GENOMIC DNA]</scope>
    <source>
        <strain evidence="2 3">GH-76</strain>
    </source>
</reference>
<dbReference type="PANTHER" id="PTHR17695">
    <property type="entry name" value="SMALL SUBUNIT PROCESSOME COMPONENT 20 HOMOLOG"/>
    <property type="match status" value="1"/>
</dbReference>
<organism evidence="2 3">
    <name type="scientific">Marasmius crinis-equi</name>
    <dbReference type="NCBI Taxonomy" id="585013"/>
    <lineage>
        <taxon>Eukaryota</taxon>
        <taxon>Fungi</taxon>
        <taxon>Dikarya</taxon>
        <taxon>Basidiomycota</taxon>
        <taxon>Agaricomycotina</taxon>
        <taxon>Agaricomycetes</taxon>
        <taxon>Agaricomycetidae</taxon>
        <taxon>Agaricales</taxon>
        <taxon>Marasmiineae</taxon>
        <taxon>Marasmiaceae</taxon>
        <taxon>Marasmius</taxon>
    </lineage>
</organism>
<dbReference type="InterPro" id="IPR016024">
    <property type="entry name" value="ARM-type_fold"/>
</dbReference>
<sequence>MAWQAMPDLPECQHLPKYLPGLYPCILCNGSPGLKTVAFTKVLRVRLALNTFLSTLSSRFKYLVTPSTTPELLETIWPALRHTLPKYLPEIQRTITEVWGSVLRKLKENLKERAVVLIAEDLDGVDDAAAWSFVYACKSVFQTVTPIPDPLTRHVLPHMPTKRRLRTHPSSTRSRKALGPSVDWDMKIWRNSPAESSSEAKVVPGSPKNPRYDHMLGFMLALSNVLYPQENPNNKHSDQLSYQLQLLSTLGECSLLAKKRNSQFVPLFLTTYSNSKLPHTKMVSNTHLTAYQPSPWSVTNTCESTIPLMLYSWYDVCIQFNEPSEELLYELRKILDYLIASNVKPAVISEILDIVNQLLAHAFKDVAIMQRILKPDMSLLLSDTSIRIKRSKGISFISTPLGQQQIGTLAILARYSSSASEASTLMTLFTPWLKRPSEVLPEKVIVALLNVIGSLMQQVLEGLNAYPTKHLD</sequence>